<reference evidence="1 2" key="1">
    <citation type="submission" date="2015-06" db="EMBL/GenBank/DDBJ databases">
        <title>Survival trade-offs in plant roots during colonization by closely related pathogenic and mutualistic fungi.</title>
        <authorList>
            <person name="Hacquard S."/>
            <person name="Kracher B."/>
            <person name="Hiruma K."/>
            <person name="Weinman A."/>
            <person name="Muench P."/>
            <person name="Garrido Oter R."/>
            <person name="Ver Loren van Themaat E."/>
            <person name="Dallerey J.-F."/>
            <person name="Damm U."/>
            <person name="Henrissat B."/>
            <person name="Lespinet O."/>
            <person name="Thon M."/>
            <person name="Kemen E."/>
            <person name="McHardy A.C."/>
            <person name="Schulze-Lefert P."/>
            <person name="O'Connell R.J."/>
        </authorList>
    </citation>
    <scope>NUCLEOTIDE SEQUENCE [LARGE SCALE GENOMIC DNA]</scope>
    <source>
        <strain evidence="1 2">MAFF 238704</strain>
    </source>
</reference>
<gene>
    <name evidence="1" type="ORF">CI238_13568</name>
</gene>
<organism evidence="1 2">
    <name type="scientific">Colletotrichum incanum</name>
    <name type="common">Soybean anthracnose fungus</name>
    <dbReference type="NCBI Taxonomy" id="1573173"/>
    <lineage>
        <taxon>Eukaryota</taxon>
        <taxon>Fungi</taxon>
        <taxon>Dikarya</taxon>
        <taxon>Ascomycota</taxon>
        <taxon>Pezizomycotina</taxon>
        <taxon>Sordariomycetes</taxon>
        <taxon>Hypocreomycetidae</taxon>
        <taxon>Glomerellales</taxon>
        <taxon>Glomerellaceae</taxon>
        <taxon>Colletotrichum</taxon>
        <taxon>Colletotrichum spaethianum species complex</taxon>
    </lineage>
</organism>
<comment type="caution">
    <text evidence="1">The sequence shown here is derived from an EMBL/GenBank/DDBJ whole genome shotgun (WGS) entry which is preliminary data.</text>
</comment>
<accession>A0A167BAI5</accession>
<dbReference type="EMBL" id="LFIW01001774">
    <property type="protein sequence ID" value="KZL81091.1"/>
    <property type="molecule type" value="Genomic_DNA"/>
</dbReference>
<dbReference type="Proteomes" id="UP000076584">
    <property type="component" value="Unassembled WGS sequence"/>
</dbReference>
<protein>
    <submittedName>
        <fullName evidence="1">Uncharacterized protein</fullName>
    </submittedName>
</protein>
<proteinExistence type="predicted"/>
<feature type="non-terminal residue" evidence="1">
    <location>
        <position position="80"/>
    </location>
</feature>
<keyword evidence="2" id="KW-1185">Reference proteome</keyword>
<sequence length="80" mass="8909">MYSKSFLVQFGFFTLLGSSWKAANFQKTYGSWYIMGLSANVITAVCNSTISAPVWSSGDFDKSCTSCSLNRSTEFLTKYE</sequence>
<evidence type="ECO:0000313" key="1">
    <source>
        <dbReference type="EMBL" id="KZL81091.1"/>
    </source>
</evidence>
<dbReference type="AlphaFoldDB" id="A0A167BAI5"/>
<name>A0A167BAI5_COLIC</name>
<evidence type="ECO:0000313" key="2">
    <source>
        <dbReference type="Proteomes" id="UP000076584"/>
    </source>
</evidence>